<protein>
    <submittedName>
        <fullName evidence="1">Uncharacterized protein</fullName>
    </submittedName>
</protein>
<dbReference type="VEuPathDB" id="FungiDB:AJ78_06891"/>
<proteinExistence type="predicted"/>
<comment type="caution">
    <text evidence="1">The sequence shown here is derived from an EMBL/GenBank/DDBJ whole genome shotgun (WGS) entry which is preliminary data.</text>
</comment>
<gene>
    <name evidence="1" type="ORF">AJ78_06891</name>
</gene>
<evidence type="ECO:0000313" key="2">
    <source>
        <dbReference type="Proteomes" id="UP000182235"/>
    </source>
</evidence>
<reference evidence="1 2" key="1">
    <citation type="submission" date="2015-07" db="EMBL/GenBank/DDBJ databases">
        <title>Emmonsia species relationships and genome sequence.</title>
        <authorList>
            <consortium name="The Broad Institute Genomics Platform"/>
            <person name="Cuomo C.A."/>
            <person name="Munoz J.F."/>
            <person name="Imamovic A."/>
            <person name="Priest M.E."/>
            <person name="Young S."/>
            <person name="Clay O.K."/>
            <person name="McEwen J.G."/>
        </authorList>
    </citation>
    <scope>NUCLEOTIDE SEQUENCE [LARGE SCALE GENOMIC DNA]</scope>
    <source>
        <strain evidence="1 2">UAMH 9510</strain>
    </source>
</reference>
<keyword evidence="2" id="KW-1185">Reference proteome</keyword>
<dbReference type="AlphaFoldDB" id="A0A1J9P8Y2"/>
<organism evidence="1 2">
    <name type="scientific">Emergomyces pasteurianus Ep9510</name>
    <dbReference type="NCBI Taxonomy" id="1447872"/>
    <lineage>
        <taxon>Eukaryota</taxon>
        <taxon>Fungi</taxon>
        <taxon>Dikarya</taxon>
        <taxon>Ascomycota</taxon>
        <taxon>Pezizomycotina</taxon>
        <taxon>Eurotiomycetes</taxon>
        <taxon>Eurotiomycetidae</taxon>
        <taxon>Onygenales</taxon>
        <taxon>Ajellomycetaceae</taxon>
        <taxon>Emergomyces</taxon>
    </lineage>
</organism>
<accession>A0A1J9P8Y2</accession>
<dbReference type="Proteomes" id="UP000182235">
    <property type="component" value="Unassembled WGS sequence"/>
</dbReference>
<dbReference type="EMBL" id="LGRN01000393">
    <property type="protein sequence ID" value="OJD12526.1"/>
    <property type="molecule type" value="Genomic_DNA"/>
</dbReference>
<sequence>MTQAVDFRPVNKRLMHDQDMRLFKKPVQRVEDNMIMFNMTDFCALFNNIDDNYCASSEENDSVKSSLKHYRLFIQSFNTILRAAVIAGREDIKQKDRKM</sequence>
<name>A0A1J9P8Y2_9EURO</name>
<evidence type="ECO:0000313" key="1">
    <source>
        <dbReference type="EMBL" id="OJD12526.1"/>
    </source>
</evidence>